<feature type="region of interest" description="Disordered" evidence="1">
    <location>
        <begin position="474"/>
        <end position="562"/>
    </location>
</feature>
<evidence type="ECO:0000256" key="1">
    <source>
        <dbReference type="SAM" id="MobiDB-lite"/>
    </source>
</evidence>
<feature type="region of interest" description="Disordered" evidence="1">
    <location>
        <begin position="1"/>
        <end position="227"/>
    </location>
</feature>
<protein>
    <recommendedName>
        <fullName evidence="4">PH domain-containing protein</fullName>
    </recommendedName>
</protein>
<feature type="compositionally biased region" description="Low complexity" evidence="1">
    <location>
        <begin position="87"/>
        <end position="99"/>
    </location>
</feature>
<evidence type="ECO:0000313" key="3">
    <source>
        <dbReference type="Proteomes" id="UP000076727"/>
    </source>
</evidence>
<feature type="region of interest" description="Disordered" evidence="1">
    <location>
        <begin position="240"/>
        <end position="437"/>
    </location>
</feature>
<feature type="compositionally biased region" description="Basic and acidic residues" evidence="1">
    <location>
        <begin position="7"/>
        <end position="17"/>
    </location>
</feature>
<dbReference type="Proteomes" id="UP000076727">
    <property type="component" value="Unassembled WGS sequence"/>
</dbReference>
<feature type="compositionally biased region" description="Acidic residues" evidence="1">
    <location>
        <begin position="295"/>
        <end position="321"/>
    </location>
</feature>
<dbReference type="AlphaFoldDB" id="A0A165SFN0"/>
<feature type="compositionally biased region" description="Polar residues" evidence="1">
    <location>
        <begin position="166"/>
        <end position="190"/>
    </location>
</feature>
<accession>A0A165SFN0</accession>
<feature type="compositionally biased region" description="Basic and acidic residues" evidence="1">
    <location>
        <begin position="409"/>
        <end position="423"/>
    </location>
</feature>
<reference evidence="2 3" key="1">
    <citation type="journal article" date="2016" name="Mol. Biol. Evol.">
        <title>Comparative Genomics of Early-Diverging Mushroom-Forming Fungi Provides Insights into the Origins of Lignocellulose Decay Capabilities.</title>
        <authorList>
            <person name="Nagy L.G."/>
            <person name="Riley R."/>
            <person name="Tritt A."/>
            <person name="Adam C."/>
            <person name="Daum C."/>
            <person name="Floudas D."/>
            <person name="Sun H."/>
            <person name="Yadav J.S."/>
            <person name="Pangilinan J."/>
            <person name="Larsson K.H."/>
            <person name="Matsuura K."/>
            <person name="Barry K."/>
            <person name="Labutti K."/>
            <person name="Kuo R."/>
            <person name="Ohm R.A."/>
            <person name="Bhattacharya S.S."/>
            <person name="Shirouzu T."/>
            <person name="Yoshinaga Y."/>
            <person name="Martin F.M."/>
            <person name="Grigoriev I.V."/>
            <person name="Hibbett D.S."/>
        </authorList>
    </citation>
    <scope>NUCLEOTIDE SEQUENCE [LARGE SCALE GENOMIC DNA]</scope>
    <source>
        <strain evidence="2 3">L-15889</strain>
    </source>
</reference>
<feature type="compositionally biased region" description="Low complexity" evidence="1">
    <location>
        <begin position="322"/>
        <end position="332"/>
    </location>
</feature>
<keyword evidence="3" id="KW-1185">Reference proteome</keyword>
<evidence type="ECO:0000313" key="2">
    <source>
        <dbReference type="EMBL" id="KZT71912.1"/>
    </source>
</evidence>
<dbReference type="InterPro" id="IPR011993">
    <property type="entry name" value="PH-like_dom_sf"/>
</dbReference>
<dbReference type="Gene3D" id="2.30.29.30">
    <property type="entry name" value="Pleckstrin-homology domain (PH domain)/Phosphotyrosine-binding domain (PTB)"/>
    <property type="match status" value="1"/>
</dbReference>
<gene>
    <name evidence="2" type="ORF">DAEQUDRAFT_77811</name>
</gene>
<feature type="compositionally biased region" description="Polar residues" evidence="1">
    <location>
        <begin position="142"/>
        <end position="158"/>
    </location>
</feature>
<evidence type="ECO:0008006" key="4">
    <source>
        <dbReference type="Google" id="ProtNLM"/>
    </source>
</evidence>
<feature type="compositionally biased region" description="Pro residues" evidence="1">
    <location>
        <begin position="253"/>
        <end position="267"/>
    </location>
</feature>
<sequence>MSASRVETVERPRREAPADQQLKTSRLFKKVSNIRSTRRQSTDGKQQLGVPEVLRRTTRSMDLGPKDVAVLTSQHTALHMDRNSDTPSPSGESSENGPESHVDGSTMQQVRSPPPASIADAVCPRAVSNGMPASPQVPEGNGVTSESRATSLTQTVSQPEDVFHPSASTSRSNASTMGAPVTSPNTTPHSSPAVGTDGSSGPHVPLTSGQISPGLSDRRDLAPRLATLPPPMMASYMAKGSARLTPSTVSRQPPMPVFNLPPLPPVTPSQQFERPRQAPLRSIPALPMRGPSEAAQEDADHDNAMLDEEDEEDMDAEEDADASPGAGADAEGVASDEEMEDGTETESAATPRSRGDRIGALPEIEASRLQAEVTESLRGTVYFTPKPDGPSTPRLRPGSSSSAASDYFSSKRPDRLSDGRDSPVRTPRPADFFGSPAIRTPALGHAAYIAGMPPGSPGRPGLYQLGSRSMVDLLSMSKKGKDTATSPSIAANEAAERRKSKPLPNSPPTQEGEEGEEGTPKPSSEPQDILPSTPTLRRQRSMPIYRMSSDPPPYPDFHPRRPGPVIQPRDEEGEECLPLYSNAIYLAAVMPRKVEFTAPGVQAKDRKWRRVLCVLEGTAFRVYKCPPSVAGVSAIESWWEKKGECCEGTFGQREGGQG</sequence>
<name>A0A165SFN0_9APHY</name>
<organism evidence="2 3">
    <name type="scientific">Daedalea quercina L-15889</name>
    <dbReference type="NCBI Taxonomy" id="1314783"/>
    <lineage>
        <taxon>Eukaryota</taxon>
        <taxon>Fungi</taxon>
        <taxon>Dikarya</taxon>
        <taxon>Basidiomycota</taxon>
        <taxon>Agaricomycotina</taxon>
        <taxon>Agaricomycetes</taxon>
        <taxon>Polyporales</taxon>
        <taxon>Fomitopsis</taxon>
    </lineage>
</organism>
<dbReference type="STRING" id="1314783.A0A165SFN0"/>
<dbReference type="OrthoDB" id="5865767at2759"/>
<proteinExistence type="predicted"/>
<feature type="compositionally biased region" description="Low complexity" evidence="1">
    <location>
        <begin position="399"/>
        <end position="408"/>
    </location>
</feature>
<dbReference type="EMBL" id="KV429043">
    <property type="protein sequence ID" value="KZT71912.1"/>
    <property type="molecule type" value="Genomic_DNA"/>
</dbReference>
<feature type="compositionally biased region" description="Acidic residues" evidence="1">
    <location>
        <begin position="334"/>
        <end position="344"/>
    </location>
</feature>